<evidence type="ECO:0000256" key="8">
    <source>
        <dbReference type="ARBA" id="ARBA00022989"/>
    </source>
</evidence>
<evidence type="ECO:0000256" key="2">
    <source>
        <dbReference type="ARBA" id="ARBA00004162"/>
    </source>
</evidence>
<keyword evidence="11" id="KW-0966">Cell projection</keyword>
<keyword evidence="4" id="KW-1003">Cell membrane</keyword>
<keyword evidence="9 10" id="KW-0472">Membrane</keyword>
<dbReference type="EMBL" id="JBHTMC010000024">
    <property type="protein sequence ID" value="MFD1264253.1"/>
    <property type="molecule type" value="Genomic_DNA"/>
</dbReference>
<evidence type="ECO:0000256" key="7">
    <source>
        <dbReference type="ARBA" id="ARBA00022779"/>
    </source>
</evidence>
<comment type="subcellular location">
    <subcellularLocation>
        <location evidence="10">Cell inner membrane</location>
    </subcellularLocation>
    <subcellularLocation>
        <location evidence="2">Cell membrane</location>
        <topology evidence="2">Single-pass membrane protein</topology>
    </subcellularLocation>
</comment>
<comment type="similarity">
    <text evidence="3 10">Belongs to the FliL family.</text>
</comment>
<evidence type="ECO:0000256" key="3">
    <source>
        <dbReference type="ARBA" id="ARBA00008281"/>
    </source>
</evidence>
<comment type="function">
    <text evidence="1 10">Controls the rotational direction of flagella during chemotaxis.</text>
</comment>
<keyword evidence="11" id="KW-0969">Cilium</keyword>
<keyword evidence="6 10" id="KW-0812">Transmembrane</keyword>
<evidence type="ECO:0000256" key="1">
    <source>
        <dbReference type="ARBA" id="ARBA00002254"/>
    </source>
</evidence>
<dbReference type="PANTHER" id="PTHR35091">
    <property type="entry name" value="FLAGELLAR PROTEIN FLIL"/>
    <property type="match status" value="1"/>
</dbReference>
<protein>
    <recommendedName>
        <fullName evidence="10">Flagellar protein FliL</fullName>
    </recommendedName>
</protein>
<keyword evidence="7 10" id="KW-0283">Flagellar rotation</keyword>
<evidence type="ECO:0000256" key="9">
    <source>
        <dbReference type="ARBA" id="ARBA00023136"/>
    </source>
</evidence>
<proteinExistence type="inferred from homology"/>
<keyword evidence="10" id="KW-0997">Cell inner membrane</keyword>
<dbReference type="Proteomes" id="UP001597158">
    <property type="component" value="Unassembled WGS sequence"/>
</dbReference>
<feature type="transmembrane region" description="Helical" evidence="10">
    <location>
        <begin position="21"/>
        <end position="46"/>
    </location>
</feature>
<evidence type="ECO:0000256" key="5">
    <source>
        <dbReference type="ARBA" id="ARBA00022500"/>
    </source>
</evidence>
<reference evidence="12" key="1">
    <citation type="journal article" date="2019" name="Int. J. Syst. Evol. Microbiol.">
        <title>The Global Catalogue of Microorganisms (GCM) 10K type strain sequencing project: providing services to taxonomists for standard genome sequencing and annotation.</title>
        <authorList>
            <consortium name="The Broad Institute Genomics Platform"/>
            <consortium name="The Broad Institute Genome Sequencing Center for Infectious Disease"/>
            <person name="Wu L."/>
            <person name="Ma J."/>
        </authorList>
    </citation>
    <scope>NUCLEOTIDE SEQUENCE [LARGE SCALE GENOMIC DNA]</scope>
    <source>
        <strain evidence="12">CCUG 48884</strain>
    </source>
</reference>
<organism evidence="11 12">
    <name type="scientific">Thauera mechernichensis</name>
    <dbReference type="NCBI Taxonomy" id="82788"/>
    <lineage>
        <taxon>Bacteria</taxon>
        <taxon>Pseudomonadati</taxon>
        <taxon>Pseudomonadota</taxon>
        <taxon>Betaproteobacteria</taxon>
        <taxon>Rhodocyclales</taxon>
        <taxon>Zoogloeaceae</taxon>
        <taxon>Thauera</taxon>
    </lineage>
</organism>
<dbReference type="Pfam" id="PF03748">
    <property type="entry name" value="FliL"/>
    <property type="match status" value="1"/>
</dbReference>
<keyword evidence="5 10" id="KW-0145">Chemotaxis</keyword>
<gene>
    <name evidence="11" type="primary">fliL</name>
    <name evidence="11" type="ORF">ACFQ4M_11710</name>
</gene>
<evidence type="ECO:0000256" key="4">
    <source>
        <dbReference type="ARBA" id="ARBA00022475"/>
    </source>
</evidence>
<name>A0ABW3WG83_9RHOO</name>
<comment type="caution">
    <text evidence="11">The sequence shown here is derived from an EMBL/GenBank/DDBJ whole genome shotgun (WGS) entry which is preliminary data.</text>
</comment>
<sequence>MAKAPAKTDDGDEVPKKKGKLGLIIVILLLVVLILIALGVGALVLLKGGKDKGADEAAAAPTAAPQAQAQLQTAGTVDLTKPPTFVPLDAFTVNLRRDEGDHYLQVVAVMRIADATMEATLKAFMPEIRHRINLLLSSKLPSEVATVEGRESLSLEITQQVNEALGFQPVRDASGRPIPNGPVQAVLFTSFIIQ</sequence>
<keyword evidence="8 10" id="KW-1133">Transmembrane helix</keyword>
<evidence type="ECO:0000313" key="11">
    <source>
        <dbReference type="EMBL" id="MFD1264253.1"/>
    </source>
</evidence>
<keyword evidence="12" id="KW-1185">Reference proteome</keyword>
<keyword evidence="11" id="KW-0282">Flagellum</keyword>
<dbReference type="RefSeq" id="WP_002924063.1">
    <property type="nucleotide sequence ID" value="NZ_JARQZE010000002.1"/>
</dbReference>
<dbReference type="InterPro" id="IPR005503">
    <property type="entry name" value="FliL"/>
</dbReference>
<evidence type="ECO:0000256" key="6">
    <source>
        <dbReference type="ARBA" id="ARBA00022692"/>
    </source>
</evidence>
<evidence type="ECO:0000256" key="10">
    <source>
        <dbReference type="RuleBase" id="RU364125"/>
    </source>
</evidence>
<accession>A0ABW3WG83</accession>
<dbReference type="PANTHER" id="PTHR35091:SF2">
    <property type="entry name" value="FLAGELLAR PROTEIN FLIL"/>
    <property type="match status" value="1"/>
</dbReference>
<evidence type="ECO:0000313" key="12">
    <source>
        <dbReference type="Proteomes" id="UP001597158"/>
    </source>
</evidence>